<proteinExistence type="predicted"/>
<dbReference type="KEGG" id="shs:STEHIDRAFT_164064"/>
<reference evidence="2" key="1">
    <citation type="journal article" date="2012" name="Science">
        <title>The Paleozoic origin of enzymatic lignin decomposition reconstructed from 31 fungal genomes.</title>
        <authorList>
            <person name="Floudas D."/>
            <person name="Binder M."/>
            <person name="Riley R."/>
            <person name="Barry K."/>
            <person name="Blanchette R.A."/>
            <person name="Henrissat B."/>
            <person name="Martinez A.T."/>
            <person name="Otillar R."/>
            <person name="Spatafora J.W."/>
            <person name="Yadav J.S."/>
            <person name="Aerts A."/>
            <person name="Benoit I."/>
            <person name="Boyd A."/>
            <person name="Carlson A."/>
            <person name="Copeland A."/>
            <person name="Coutinho P.M."/>
            <person name="de Vries R.P."/>
            <person name="Ferreira P."/>
            <person name="Findley K."/>
            <person name="Foster B."/>
            <person name="Gaskell J."/>
            <person name="Glotzer D."/>
            <person name="Gorecki P."/>
            <person name="Heitman J."/>
            <person name="Hesse C."/>
            <person name="Hori C."/>
            <person name="Igarashi K."/>
            <person name="Jurgens J.A."/>
            <person name="Kallen N."/>
            <person name="Kersten P."/>
            <person name="Kohler A."/>
            <person name="Kuees U."/>
            <person name="Kumar T.K.A."/>
            <person name="Kuo A."/>
            <person name="LaButti K."/>
            <person name="Larrondo L.F."/>
            <person name="Lindquist E."/>
            <person name="Ling A."/>
            <person name="Lombard V."/>
            <person name="Lucas S."/>
            <person name="Lundell T."/>
            <person name="Martin R."/>
            <person name="McLaughlin D.J."/>
            <person name="Morgenstern I."/>
            <person name="Morin E."/>
            <person name="Murat C."/>
            <person name="Nagy L.G."/>
            <person name="Nolan M."/>
            <person name="Ohm R.A."/>
            <person name="Patyshakuliyeva A."/>
            <person name="Rokas A."/>
            <person name="Ruiz-Duenas F.J."/>
            <person name="Sabat G."/>
            <person name="Salamov A."/>
            <person name="Samejima M."/>
            <person name="Schmutz J."/>
            <person name="Slot J.C."/>
            <person name="St John F."/>
            <person name="Stenlid J."/>
            <person name="Sun H."/>
            <person name="Sun S."/>
            <person name="Syed K."/>
            <person name="Tsang A."/>
            <person name="Wiebenga A."/>
            <person name="Young D."/>
            <person name="Pisabarro A."/>
            <person name="Eastwood D.C."/>
            <person name="Martin F."/>
            <person name="Cullen D."/>
            <person name="Grigoriev I.V."/>
            <person name="Hibbett D.S."/>
        </authorList>
    </citation>
    <scope>NUCLEOTIDE SEQUENCE [LARGE SCALE GENOMIC DNA]</scope>
    <source>
        <strain evidence="2">FP-91666</strain>
    </source>
</reference>
<keyword evidence="2" id="KW-1185">Reference proteome</keyword>
<dbReference type="GeneID" id="18802518"/>
<evidence type="ECO:0000313" key="2">
    <source>
        <dbReference type="Proteomes" id="UP000053927"/>
    </source>
</evidence>
<dbReference type="RefSeq" id="XP_007311857.1">
    <property type="nucleotide sequence ID" value="XM_007311795.1"/>
</dbReference>
<dbReference type="Proteomes" id="UP000053927">
    <property type="component" value="Unassembled WGS sequence"/>
</dbReference>
<name>R7RVJ2_STEHR</name>
<organism evidence="1 2">
    <name type="scientific">Stereum hirsutum (strain FP-91666)</name>
    <name type="common">White-rot fungus</name>
    <dbReference type="NCBI Taxonomy" id="721885"/>
    <lineage>
        <taxon>Eukaryota</taxon>
        <taxon>Fungi</taxon>
        <taxon>Dikarya</taxon>
        <taxon>Basidiomycota</taxon>
        <taxon>Agaricomycotina</taxon>
        <taxon>Agaricomycetes</taxon>
        <taxon>Russulales</taxon>
        <taxon>Stereaceae</taxon>
        <taxon>Stereum</taxon>
    </lineage>
</organism>
<sequence length="718" mass="79204">MILVPASAKTLCDTIRNSIGEPPEEPAKCIQWFAALLIVTGRNQRHPRAVPDAAVANIISCILPPATPINSATTTSIPPLPSAERVQLLLDWRKGERAVGVAGLAQIFAPVSGQLPSRREKDIVYVMGISGDREEIVRHLTEAMERPTCTKWIKVARDTFAACKDKTIVRYYIGQSTKDLLGRYAAKDLDLIDHISMTLYAVFGPGTSLSSSSSVSFFATPIVACKGIVTLSTGAHLRHDIEWALITFLRSSRPENVLNYLGGECRGVSPEWSLFSDKYDGVSSRGAYFPACSGKMMTIGNRSLSLHQTGERGAAGCLLELANGGQAVRIYSHVEHRVLWCHRLELCAAWTDQFERMFERDIKLGKVPARALEWSDTEIDFDPTTVYTTSWAMICDRPISRICFGSTLPGKDGEGVQLSARWRTAYEDQLTFVLACVDPDTAEIVIKDAADPTKVVITLPPPIVQSCSVKQLHAGDDETGWTMYTRKQLFWAIGGSSLARTLATVEDTLRVHLSPAGEASLEQFHIKNRVSSGKTGKQDPTRALELASTNSPMKLGRYLLAQKVRFPGDKHSHFKYVCWLGVLIGDGFKVERQLGGERQIASPGFVAAWGAAEDDQDRLHVMAWVGIDNLLHIALSDDPQHELAQLRVFDGNRRYCPDVYGCFLCLPRMKKTVYRGVTTITSSFGLIPTAMDPLAKAAPKAFRIADKEVRRLWCAAHE</sequence>
<evidence type="ECO:0000313" key="1">
    <source>
        <dbReference type="EMBL" id="EIM79044.1"/>
    </source>
</evidence>
<accession>R7RVJ2</accession>
<dbReference type="AlphaFoldDB" id="R7RVJ2"/>
<gene>
    <name evidence="1" type="ORF">STEHIDRAFT_164064</name>
</gene>
<dbReference type="EMBL" id="JH687426">
    <property type="protein sequence ID" value="EIM79044.1"/>
    <property type="molecule type" value="Genomic_DNA"/>
</dbReference>
<protein>
    <submittedName>
        <fullName evidence="1">Uncharacterized protein</fullName>
    </submittedName>
</protein>